<dbReference type="OrthoDB" id="9801844at2"/>
<dbReference type="InterPro" id="IPR001059">
    <property type="entry name" value="Transl_elong_P/YeiP_cen"/>
</dbReference>
<comment type="function">
    <text evidence="7 8">Involved in peptide bond synthesis. Stimulates efficient translation and peptide-bond synthesis on native or reconstituted 70S ribosomes in vitro. Probably functions indirectly by altering the affinity of the ribosome for aminoacyl-tRNA, thus increasing their reactivity as acceptors for peptidyl transferase.</text>
</comment>
<dbReference type="Pfam" id="PF09285">
    <property type="entry name" value="Elong-fact-P_C"/>
    <property type="match status" value="1"/>
</dbReference>
<evidence type="ECO:0000313" key="13">
    <source>
        <dbReference type="EMBL" id="KJY57764.1"/>
    </source>
</evidence>
<dbReference type="SUPFAM" id="SSF50249">
    <property type="entry name" value="Nucleic acid-binding proteins"/>
    <property type="match status" value="2"/>
</dbReference>
<dbReference type="GO" id="GO:0003746">
    <property type="term" value="F:translation elongation factor activity"/>
    <property type="evidence" value="ECO:0007669"/>
    <property type="project" value="UniProtKB-UniRule"/>
</dbReference>
<dbReference type="FunFam" id="2.30.30.30:FF:000003">
    <property type="entry name" value="Elongation factor P"/>
    <property type="match status" value="1"/>
</dbReference>
<dbReference type="GO" id="GO:0043043">
    <property type="term" value="P:peptide biosynthetic process"/>
    <property type="evidence" value="ECO:0007669"/>
    <property type="project" value="InterPro"/>
</dbReference>
<evidence type="ECO:0000256" key="2">
    <source>
        <dbReference type="ARBA" id="ARBA00004815"/>
    </source>
</evidence>
<evidence type="ECO:0000256" key="10">
    <source>
        <dbReference type="RuleBase" id="RU004389"/>
    </source>
</evidence>
<comment type="caution">
    <text evidence="13">The sequence shown here is derived from an EMBL/GenBank/DDBJ whole genome shotgun (WGS) entry which is preliminary data.</text>
</comment>
<dbReference type="PANTHER" id="PTHR30053:SF12">
    <property type="entry name" value="ELONGATION FACTOR P (EF-P) FAMILY PROTEIN"/>
    <property type="match status" value="1"/>
</dbReference>
<dbReference type="InterPro" id="IPR008991">
    <property type="entry name" value="Translation_prot_SH3-like_sf"/>
</dbReference>
<keyword evidence="6 8" id="KW-0648">Protein biosynthesis</keyword>
<dbReference type="CDD" id="cd05794">
    <property type="entry name" value="S1_EF-P_repeat_2"/>
    <property type="match status" value="1"/>
</dbReference>
<dbReference type="Gene3D" id="2.40.50.140">
    <property type="entry name" value="Nucleic acid-binding proteins"/>
    <property type="match status" value="2"/>
</dbReference>
<dbReference type="InterPro" id="IPR015365">
    <property type="entry name" value="Elong-fact-P_C"/>
</dbReference>
<dbReference type="PROSITE" id="PS01275">
    <property type="entry name" value="EFP"/>
    <property type="match status" value="1"/>
</dbReference>
<dbReference type="EMBL" id="JXLI01000006">
    <property type="protein sequence ID" value="KJY57764.1"/>
    <property type="molecule type" value="Genomic_DNA"/>
</dbReference>
<keyword evidence="4 8" id="KW-0963">Cytoplasm</keyword>
<dbReference type="Gene3D" id="2.30.30.30">
    <property type="match status" value="1"/>
</dbReference>
<name>A0A0F4LHM7_9LACO</name>
<dbReference type="Pfam" id="PF01132">
    <property type="entry name" value="EFP"/>
    <property type="match status" value="1"/>
</dbReference>
<evidence type="ECO:0000259" key="11">
    <source>
        <dbReference type="SMART" id="SM00841"/>
    </source>
</evidence>
<dbReference type="Proteomes" id="UP000033531">
    <property type="component" value="Unassembled WGS sequence"/>
</dbReference>
<dbReference type="NCBIfam" id="TIGR00038">
    <property type="entry name" value="efp"/>
    <property type="match status" value="1"/>
</dbReference>
<dbReference type="SMART" id="SM00841">
    <property type="entry name" value="Elong-fact-P_C"/>
    <property type="match status" value="1"/>
</dbReference>
<reference evidence="13 14" key="1">
    <citation type="submission" date="2015-01" db="EMBL/GenBank/DDBJ databases">
        <title>Comparative genomics of the lactic acid bacteria isolated from the honey bee gut.</title>
        <authorList>
            <person name="Ellegaard K.M."/>
            <person name="Tamarit D."/>
            <person name="Javelind E."/>
            <person name="Olofsson T."/>
            <person name="Andersson S.G."/>
            <person name="Vasquez A."/>
        </authorList>
    </citation>
    <scope>NUCLEOTIDE SEQUENCE [LARGE SCALE GENOMIC DNA]</scope>
    <source>
        <strain evidence="13 14">Hma8</strain>
    </source>
</reference>
<dbReference type="STRING" id="1218507.JF74_02660"/>
<dbReference type="InterPro" id="IPR011768">
    <property type="entry name" value="Transl_elongation_fac_P"/>
</dbReference>
<comment type="similarity">
    <text evidence="3 8 10">Belongs to the elongation factor P family.</text>
</comment>
<dbReference type="GO" id="GO:0005829">
    <property type="term" value="C:cytosol"/>
    <property type="evidence" value="ECO:0007669"/>
    <property type="project" value="UniProtKB-ARBA"/>
</dbReference>
<dbReference type="PATRIC" id="fig|1218507.3.peg.431"/>
<sequence>MVQAINLKKGMVFSQDGKLIRVLKANHHKPGKGNTVMQMDLRNVESGAVVHKTMRPTEKVDLVDITKKNAQYLYNEGDIYTFMDTETYEQYEVSSEQLGDDKLYLMPNIEVQLEFANDSKLLGVELPSTVTMKVTHTEPGIKGATVTGSGKPATMETGLVVQVPDFIKEGEELVINTAEGSYKSRAEGSK</sequence>
<comment type="pathway">
    <text evidence="2 8">Protein biosynthesis; polypeptide chain elongation.</text>
</comment>
<evidence type="ECO:0000259" key="12">
    <source>
        <dbReference type="SMART" id="SM01185"/>
    </source>
</evidence>
<evidence type="ECO:0000256" key="1">
    <source>
        <dbReference type="ARBA" id="ARBA00004496"/>
    </source>
</evidence>
<feature type="domain" description="Translation elongation factor P/YeiP central" evidence="12">
    <location>
        <begin position="67"/>
        <end position="121"/>
    </location>
</feature>
<keyword evidence="5 8" id="KW-0251">Elongation factor</keyword>
<dbReference type="UniPathway" id="UPA00345"/>
<evidence type="ECO:0000313" key="14">
    <source>
        <dbReference type="Proteomes" id="UP000033531"/>
    </source>
</evidence>
<proteinExistence type="inferred from homology"/>
<accession>A0A0F4LHM7</accession>
<evidence type="ECO:0000256" key="4">
    <source>
        <dbReference type="ARBA" id="ARBA00022490"/>
    </source>
</evidence>
<evidence type="ECO:0000256" key="6">
    <source>
        <dbReference type="ARBA" id="ARBA00022917"/>
    </source>
</evidence>
<evidence type="ECO:0000256" key="7">
    <source>
        <dbReference type="ARBA" id="ARBA00025469"/>
    </source>
</evidence>
<dbReference type="FunFam" id="2.40.50.140:FF:000009">
    <property type="entry name" value="Elongation factor P"/>
    <property type="match status" value="1"/>
</dbReference>
<evidence type="ECO:0000256" key="5">
    <source>
        <dbReference type="ARBA" id="ARBA00022768"/>
    </source>
</evidence>
<dbReference type="FunFam" id="2.40.50.140:FF:000004">
    <property type="entry name" value="Elongation factor P"/>
    <property type="match status" value="1"/>
</dbReference>
<evidence type="ECO:0000256" key="8">
    <source>
        <dbReference type="HAMAP-Rule" id="MF_00141"/>
    </source>
</evidence>
<dbReference type="PANTHER" id="PTHR30053">
    <property type="entry name" value="ELONGATION FACTOR P"/>
    <property type="match status" value="1"/>
</dbReference>
<dbReference type="InterPro" id="IPR020599">
    <property type="entry name" value="Transl_elong_fac_P/YeiP"/>
</dbReference>
<dbReference type="HOGENOM" id="CLU_074944_3_0_9"/>
<dbReference type="SUPFAM" id="SSF50104">
    <property type="entry name" value="Translation proteins SH3-like domain"/>
    <property type="match status" value="1"/>
</dbReference>
<dbReference type="RefSeq" id="WP_046324214.1">
    <property type="nucleotide sequence ID" value="NZ_JAAEEB010000003.1"/>
</dbReference>
<dbReference type="PIRSF" id="PIRSF005901">
    <property type="entry name" value="EF-P"/>
    <property type="match status" value="1"/>
</dbReference>
<dbReference type="AlphaFoldDB" id="A0A0F4LHM7"/>
<dbReference type="InterPro" id="IPR012340">
    <property type="entry name" value="NA-bd_OB-fold"/>
</dbReference>
<dbReference type="NCBIfam" id="NF001810">
    <property type="entry name" value="PRK00529.1"/>
    <property type="match status" value="1"/>
</dbReference>
<evidence type="ECO:0000256" key="3">
    <source>
        <dbReference type="ARBA" id="ARBA00009479"/>
    </source>
</evidence>
<organism evidence="13 14">
    <name type="scientific">Lactobacillus melliventris</name>
    <dbReference type="NCBI Taxonomy" id="1218507"/>
    <lineage>
        <taxon>Bacteria</taxon>
        <taxon>Bacillati</taxon>
        <taxon>Bacillota</taxon>
        <taxon>Bacilli</taxon>
        <taxon>Lactobacillales</taxon>
        <taxon>Lactobacillaceae</taxon>
        <taxon>Lactobacillus</taxon>
    </lineage>
</organism>
<dbReference type="SMART" id="SM01185">
    <property type="entry name" value="EFP"/>
    <property type="match status" value="1"/>
</dbReference>
<protein>
    <recommendedName>
        <fullName evidence="8 9">Elongation factor P</fullName>
        <shortName evidence="8">EF-P</shortName>
    </recommendedName>
</protein>
<gene>
    <name evidence="8 13" type="primary">efp</name>
    <name evidence="13" type="ORF">JF74_02660</name>
</gene>
<dbReference type="InterPro" id="IPR014722">
    <property type="entry name" value="Rib_uL2_dom2"/>
</dbReference>
<dbReference type="Pfam" id="PF08207">
    <property type="entry name" value="EFP_N"/>
    <property type="match status" value="1"/>
</dbReference>
<dbReference type="CDD" id="cd04470">
    <property type="entry name" value="S1_EF-P_repeat_1"/>
    <property type="match status" value="1"/>
</dbReference>
<evidence type="ECO:0000256" key="9">
    <source>
        <dbReference type="NCBIfam" id="TIGR00038"/>
    </source>
</evidence>
<feature type="domain" description="Elongation factor P C-terminal" evidence="11">
    <location>
        <begin position="130"/>
        <end position="185"/>
    </location>
</feature>
<dbReference type="HAMAP" id="MF_00141">
    <property type="entry name" value="EF_P"/>
    <property type="match status" value="1"/>
</dbReference>
<dbReference type="InterPro" id="IPR013852">
    <property type="entry name" value="Transl_elong_P/YeiP_CS"/>
</dbReference>
<comment type="subcellular location">
    <subcellularLocation>
        <location evidence="1 8">Cytoplasm</location>
    </subcellularLocation>
</comment>
<dbReference type="InterPro" id="IPR013185">
    <property type="entry name" value="Transl_elong_KOW-like"/>
</dbReference>